<gene>
    <name evidence="13" type="primary">lpxK</name>
    <name evidence="15" type="ORF">ED236_06375</name>
</gene>
<dbReference type="InterPro" id="IPR003758">
    <property type="entry name" value="LpxK"/>
</dbReference>
<dbReference type="HAMAP" id="MF_00409">
    <property type="entry name" value="LpxK"/>
    <property type="match status" value="1"/>
</dbReference>
<dbReference type="UniPathway" id="UPA00359">
    <property type="reaction ID" value="UER00482"/>
</dbReference>
<feature type="transmembrane region" description="Helical" evidence="14">
    <location>
        <begin position="12"/>
        <end position="32"/>
    </location>
</feature>
<dbReference type="Proteomes" id="UP000275137">
    <property type="component" value="Unassembled WGS sequence"/>
</dbReference>
<dbReference type="GO" id="GO:0009244">
    <property type="term" value="P:lipopolysaccharide core region biosynthetic process"/>
    <property type="evidence" value="ECO:0007669"/>
    <property type="project" value="TreeGrafter"/>
</dbReference>
<evidence type="ECO:0000256" key="3">
    <source>
        <dbReference type="ARBA" id="ARBA00012071"/>
    </source>
</evidence>
<name>A0A3N0V482_9PROT</name>
<evidence type="ECO:0000256" key="4">
    <source>
        <dbReference type="ARBA" id="ARBA00016436"/>
    </source>
</evidence>
<dbReference type="RefSeq" id="WP_123237090.1">
    <property type="nucleotide sequence ID" value="NZ_RJVP01000002.1"/>
</dbReference>
<keyword evidence="10 13" id="KW-0067">ATP-binding</keyword>
<evidence type="ECO:0000256" key="13">
    <source>
        <dbReference type="HAMAP-Rule" id="MF_00409"/>
    </source>
</evidence>
<comment type="caution">
    <text evidence="15">The sequence shown here is derived from an EMBL/GenBank/DDBJ whole genome shotgun (WGS) entry which is preliminary data.</text>
</comment>
<dbReference type="InterPro" id="IPR027417">
    <property type="entry name" value="P-loop_NTPase"/>
</dbReference>
<comment type="function">
    <text evidence="1 13">Transfers the gamma-phosphate of ATP to the 4'-position of a tetraacyldisaccharide 1-phosphate intermediate (termed DS-1-P) to form tetraacyldisaccharide 1,4'-bis-phosphate (lipid IVA).</text>
</comment>
<evidence type="ECO:0000256" key="9">
    <source>
        <dbReference type="ARBA" id="ARBA00022777"/>
    </source>
</evidence>
<feature type="binding site" evidence="13">
    <location>
        <begin position="58"/>
        <end position="65"/>
    </location>
    <ligand>
        <name>ATP</name>
        <dbReference type="ChEBI" id="CHEBI:30616"/>
    </ligand>
</feature>
<evidence type="ECO:0000313" key="15">
    <source>
        <dbReference type="EMBL" id="ROH87288.1"/>
    </source>
</evidence>
<keyword evidence="9 13" id="KW-0418">Kinase</keyword>
<keyword evidence="5 13" id="KW-0444">Lipid biosynthesis</keyword>
<dbReference type="AlphaFoldDB" id="A0A3N0V482"/>
<dbReference type="GO" id="GO:0005886">
    <property type="term" value="C:plasma membrane"/>
    <property type="evidence" value="ECO:0007669"/>
    <property type="project" value="TreeGrafter"/>
</dbReference>
<evidence type="ECO:0000313" key="16">
    <source>
        <dbReference type="Proteomes" id="UP000275137"/>
    </source>
</evidence>
<evidence type="ECO:0000256" key="2">
    <source>
        <dbReference type="ARBA" id="ARBA00004870"/>
    </source>
</evidence>
<accession>A0A3N0V482</accession>
<dbReference type="GO" id="GO:0009245">
    <property type="term" value="P:lipid A biosynthetic process"/>
    <property type="evidence" value="ECO:0007669"/>
    <property type="project" value="UniProtKB-UniRule"/>
</dbReference>
<evidence type="ECO:0000256" key="5">
    <source>
        <dbReference type="ARBA" id="ARBA00022516"/>
    </source>
</evidence>
<dbReference type="SUPFAM" id="SSF52540">
    <property type="entry name" value="P-loop containing nucleoside triphosphate hydrolases"/>
    <property type="match status" value="1"/>
</dbReference>
<dbReference type="NCBIfam" id="TIGR00682">
    <property type="entry name" value="lpxK"/>
    <property type="match status" value="1"/>
</dbReference>
<dbReference type="GO" id="GO:0009029">
    <property type="term" value="F:lipid-A 4'-kinase activity"/>
    <property type="evidence" value="ECO:0007669"/>
    <property type="project" value="UniProtKB-UniRule"/>
</dbReference>
<comment type="catalytic activity">
    <reaction evidence="13">
        <text>a lipid A disaccharide + ATP = a lipid IVA + ADP + H(+)</text>
        <dbReference type="Rhea" id="RHEA:67840"/>
        <dbReference type="ChEBI" id="CHEBI:15378"/>
        <dbReference type="ChEBI" id="CHEBI:30616"/>
        <dbReference type="ChEBI" id="CHEBI:176343"/>
        <dbReference type="ChEBI" id="CHEBI:176425"/>
        <dbReference type="ChEBI" id="CHEBI:456216"/>
        <dbReference type="EC" id="2.7.1.130"/>
    </reaction>
</comment>
<dbReference type="EC" id="2.7.1.130" evidence="3 13"/>
<evidence type="ECO:0000256" key="14">
    <source>
        <dbReference type="SAM" id="Phobius"/>
    </source>
</evidence>
<comment type="pathway">
    <text evidence="2 13">Glycolipid biosynthesis; lipid IV(A) biosynthesis; lipid IV(A) from (3R)-3-hydroxytetradecanoyl-[acyl-carrier-protein] and UDP-N-acetyl-alpha-D-glucosamine: step 6/6.</text>
</comment>
<keyword evidence="14" id="KW-0472">Membrane</keyword>
<reference evidence="15 16" key="1">
    <citation type="submission" date="2018-10" db="EMBL/GenBank/DDBJ databases">
        <authorList>
            <person name="Chen W.-M."/>
        </authorList>
    </citation>
    <scope>NUCLEOTIDE SEQUENCE [LARGE SCALE GENOMIC DNA]</scope>
    <source>
        <strain evidence="15 16">H-5</strain>
    </source>
</reference>
<keyword evidence="14" id="KW-1133">Transmembrane helix</keyword>
<proteinExistence type="inferred from homology"/>
<evidence type="ECO:0000256" key="11">
    <source>
        <dbReference type="ARBA" id="ARBA00023098"/>
    </source>
</evidence>
<keyword evidence="14" id="KW-0812">Transmembrane</keyword>
<keyword evidence="11 13" id="KW-0443">Lipid metabolism</keyword>
<evidence type="ECO:0000256" key="12">
    <source>
        <dbReference type="ARBA" id="ARBA00029757"/>
    </source>
</evidence>
<protein>
    <recommendedName>
        <fullName evidence="4 13">Tetraacyldisaccharide 4'-kinase</fullName>
        <ecNumber evidence="3 13">2.7.1.130</ecNumber>
    </recommendedName>
    <alternativeName>
        <fullName evidence="12 13">Lipid A 4'-kinase</fullName>
    </alternativeName>
</protein>
<keyword evidence="8 13" id="KW-0547">Nucleotide-binding</keyword>
<dbReference type="PANTHER" id="PTHR42724">
    <property type="entry name" value="TETRAACYLDISACCHARIDE 4'-KINASE"/>
    <property type="match status" value="1"/>
</dbReference>
<evidence type="ECO:0000256" key="1">
    <source>
        <dbReference type="ARBA" id="ARBA00002274"/>
    </source>
</evidence>
<keyword evidence="16" id="KW-1185">Reference proteome</keyword>
<dbReference type="EMBL" id="RJVP01000002">
    <property type="protein sequence ID" value="ROH87288.1"/>
    <property type="molecule type" value="Genomic_DNA"/>
</dbReference>
<sequence>MEIWLQQQWRGISVWHLLLIPLSWCFALIVALRRYAYRLGLLKSYRLSVPVIVVGNLTVGGAGKTPAVVWLVQRLREQGFYPGVISRGYGRDSGQVLPVMADSQAASVGDEPLLLARRAACPVWVGAQRAATGAALLAAHPECDVLISDDGLQHYALQRDVEIVVVDGERQFGNGCLLPAGPLREPVRRLRDADLVLYNGLCNGAAHPGAYTMRLQGDQFINLQQSQQCRSASDFIGVPLMAVAGIGNPERFFSHLRSLGLVFESRAFADHHAFVVDDLAFESTGVVLMTEKDAVKCAAFAQSNWWYLPVQAEIEGDFLGQLLNQLRSRCG</sequence>
<keyword evidence="6 13" id="KW-0441">Lipid A biosynthesis</keyword>
<organism evidence="15 16">
    <name type="scientific">Pseudomethylobacillus aquaticus</name>
    <dbReference type="NCBI Taxonomy" id="2676064"/>
    <lineage>
        <taxon>Bacteria</taxon>
        <taxon>Pseudomonadati</taxon>
        <taxon>Pseudomonadota</taxon>
        <taxon>Betaproteobacteria</taxon>
        <taxon>Nitrosomonadales</taxon>
        <taxon>Methylophilaceae</taxon>
        <taxon>Pseudomethylobacillus</taxon>
    </lineage>
</organism>
<evidence type="ECO:0000256" key="6">
    <source>
        <dbReference type="ARBA" id="ARBA00022556"/>
    </source>
</evidence>
<evidence type="ECO:0000256" key="10">
    <source>
        <dbReference type="ARBA" id="ARBA00022840"/>
    </source>
</evidence>
<keyword evidence="7 13" id="KW-0808">Transferase</keyword>
<comment type="similarity">
    <text evidence="13">Belongs to the LpxK family.</text>
</comment>
<dbReference type="GO" id="GO:0005524">
    <property type="term" value="F:ATP binding"/>
    <property type="evidence" value="ECO:0007669"/>
    <property type="project" value="UniProtKB-UniRule"/>
</dbReference>
<evidence type="ECO:0000256" key="8">
    <source>
        <dbReference type="ARBA" id="ARBA00022741"/>
    </source>
</evidence>
<dbReference type="PANTHER" id="PTHR42724:SF1">
    <property type="entry name" value="TETRAACYLDISACCHARIDE 4'-KINASE, MITOCHONDRIAL-RELATED"/>
    <property type="match status" value="1"/>
</dbReference>
<dbReference type="Pfam" id="PF02606">
    <property type="entry name" value="LpxK"/>
    <property type="match status" value="1"/>
</dbReference>
<evidence type="ECO:0000256" key="7">
    <source>
        <dbReference type="ARBA" id="ARBA00022679"/>
    </source>
</evidence>